<dbReference type="Gene3D" id="1.20.120.160">
    <property type="entry name" value="HPT domain"/>
    <property type="match status" value="1"/>
</dbReference>
<feature type="domain" description="CR-type" evidence="12">
    <location>
        <begin position="302"/>
        <end position="386"/>
    </location>
</feature>
<dbReference type="PROSITE" id="PS51188">
    <property type="entry name" value="ZF_CR"/>
    <property type="match status" value="1"/>
</dbReference>
<dbReference type="PRINTS" id="PR00625">
    <property type="entry name" value="JDOMAIN"/>
</dbReference>
<dbReference type="InterPro" id="IPR001623">
    <property type="entry name" value="DnaJ_domain"/>
</dbReference>
<dbReference type="PROSITE" id="PS50076">
    <property type="entry name" value="DNAJ_2"/>
    <property type="match status" value="1"/>
</dbReference>
<evidence type="ECO:0000256" key="2">
    <source>
        <dbReference type="ARBA" id="ARBA00022723"/>
    </source>
</evidence>
<evidence type="ECO:0000259" key="11">
    <source>
        <dbReference type="PROSITE" id="PS50894"/>
    </source>
</evidence>
<dbReference type="PROSITE" id="PS50894">
    <property type="entry name" value="HPT"/>
    <property type="match status" value="1"/>
</dbReference>
<evidence type="ECO:0000259" key="10">
    <source>
        <dbReference type="PROSITE" id="PS50076"/>
    </source>
</evidence>
<sequence length="584" mass="64880">MAASSSREDLENQLLDIVRSMEQEGMIDFHFRIVRGMKETNGPFFFASLLPTFCRDSTETLRELTAALGQTVLNYHDLVELSIKIRGSASCIGACRMADACNEVQRAAERGEDKESLLTALNAAKQVFSALQEKMGTLLQIWTVHFSPITPSLTTNIPPCHPCFFLSPSPSRVRSCGSLRPSHIHSRSGSDLIRKKDKAYRKAAIKNHPDKGGDPEKFKELAQAYEVLSDPEKREIYDQYGEDALKEGMGGGGGGHDPFDIFQSFFGGNPFGGGGSSRGRRQRRGEDVMHPLKVSLEDLYNGTSKKLSLSRNVICSKCKGKGSKSGASMKCSGCQGSGMKVSIRHLGPSMIQQMQHPCNECKGTGETINDKDRCPQCKGDKVVQEKKVLEVIVEKGMQNGQRITFPGEADEAPDTVTGDIVFVLQQKDHSKFKRKGDDLFVEHTLTLTEALCGFQFILTHLDGRQLLIKTQPGEVVKPDQFKAINDEGMPMYQRPFMRGKLYIHFTVDFPDSLAPDQCKALEAVLPPRTSVQLTDMELDECEETTLYDVNIEEEMRRKQAQAQEAYEEDDDMPGGAQRVQCAQQ</sequence>
<feature type="zinc finger region" description="CR-type" evidence="8">
    <location>
        <begin position="302"/>
        <end position="386"/>
    </location>
</feature>
<dbReference type="Gene3D" id="2.10.230.10">
    <property type="entry name" value="Heat shock protein DnaJ, cysteine-rich domain"/>
    <property type="match status" value="1"/>
</dbReference>
<evidence type="ECO:0000256" key="7">
    <source>
        <dbReference type="PROSITE-ProRule" id="PRU00110"/>
    </source>
</evidence>
<evidence type="ECO:0000256" key="9">
    <source>
        <dbReference type="SAM" id="MobiDB-lite"/>
    </source>
</evidence>
<evidence type="ECO:0000256" key="8">
    <source>
        <dbReference type="PROSITE-ProRule" id="PRU00546"/>
    </source>
</evidence>
<dbReference type="Proteomes" id="UP001472677">
    <property type="component" value="Unassembled WGS sequence"/>
</dbReference>
<dbReference type="Pfam" id="PF00684">
    <property type="entry name" value="DnaJ_CXXCXGXG"/>
    <property type="match status" value="1"/>
</dbReference>
<dbReference type="SUPFAM" id="SSF57938">
    <property type="entry name" value="DnaJ/Hsp40 cysteine-rich domain"/>
    <property type="match status" value="1"/>
</dbReference>
<dbReference type="Pfam" id="PF01556">
    <property type="entry name" value="DnaJ_C"/>
    <property type="match status" value="1"/>
</dbReference>
<gene>
    <name evidence="13" type="ORF">V6N12_041288</name>
</gene>
<dbReference type="CDD" id="cd10719">
    <property type="entry name" value="DnaJ_zf"/>
    <property type="match status" value="1"/>
</dbReference>
<dbReference type="CDD" id="cd06257">
    <property type="entry name" value="DnaJ"/>
    <property type="match status" value="1"/>
</dbReference>
<dbReference type="InterPro" id="IPR018253">
    <property type="entry name" value="DnaJ_domain_CS"/>
</dbReference>
<keyword evidence="6" id="KW-0932">Cytokinin signaling pathway</keyword>
<name>A0ABR2E661_9ROSI</name>
<dbReference type="PANTHER" id="PTHR43888">
    <property type="entry name" value="DNAJ-LIKE-2, ISOFORM A-RELATED"/>
    <property type="match status" value="1"/>
</dbReference>
<dbReference type="CDD" id="cd10747">
    <property type="entry name" value="DnaJ_C"/>
    <property type="match status" value="1"/>
</dbReference>
<dbReference type="InterPro" id="IPR008971">
    <property type="entry name" value="HSP40/DnaJ_pept-bd"/>
</dbReference>
<dbReference type="SMART" id="SM00271">
    <property type="entry name" value="DnaJ"/>
    <property type="match status" value="1"/>
</dbReference>
<protein>
    <submittedName>
        <fullName evidence="13">Uncharacterized protein</fullName>
    </submittedName>
</protein>
<dbReference type="InterPro" id="IPR036869">
    <property type="entry name" value="J_dom_sf"/>
</dbReference>
<evidence type="ECO:0000256" key="1">
    <source>
        <dbReference type="ARBA" id="ARBA00004514"/>
    </source>
</evidence>
<evidence type="ECO:0000256" key="6">
    <source>
        <dbReference type="ARBA" id="ARBA00022864"/>
    </source>
</evidence>
<comment type="caution">
    <text evidence="7">Lacks conserved residue(s) required for the propagation of feature annotation.</text>
</comment>
<dbReference type="InterPro" id="IPR001305">
    <property type="entry name" value="HSP_DnaJ_Cys-rich_dom"/>
</dbReference>
<comment type="subcellular location">
    <subcellularLocation>
        <location evidence="1">Cytoplasm</location>
        <location evidence="1">Cytosol</location>
    </subcellularLocation>
</comment>
<evidence type="ECO:0000313" key="14">
    <source>
        <dbReference type="Proteomes" id="UP001472677"/>
    </source>
</evidence>
<evidence type="ECO:0000256" key="5">
    <source>
        <dbReference type="ARBA" id="ARBA00022833"/>
    </source>
</evidence>
<feature type="domain" description="HPt" evidence="11">
    <location>
        <begin position="42"/>
        <end position="138"/>
    </location>
</feature>
<dbReference type="InterPro" id="IPR002939">
    <property type="entry name" value="DnaJ_C"/>
</dbReference>
<comment type="caution">
    <text evidence="13">The sequence shown here is derived from an EMBL/GenBank/DDBJ whole genome shotgun (WGS) entry which is preliminary data.</text>
</comment>
<keyword evidence="3" id="KW-0677">Repeat</keyword>
<dbReference type="InterPro" id="IPR044713">
    <property type="entry name" value="DNJA1/2-like"/>
</dbReference>
<dbReference type="Gene3D" id="1.10.287.110">
    <property type="entry name" value="DnaJ domain"/>
    <property type="match status" value="1"/>
</dbReference>
<dbReference type="EMBL" id="JBBPBM010000020">
    <property type="protein sequence ID" value="KAK8552709.1"/>
    <property type="molecule type" value="Genomic_DNA"/>
</dbReference>
<dbReference type="Pfam" id="PF00226">
    <property type="entry name" value="DnaJ"/>
    <property type="match status" value="1"/>
</dbReference>
<feature type="region of interest" description="Disordered" evidence="9">
    <location>
        <begin position="558"/>
        <end position="584"/>
    </location>
</feature>
<evidence type="ECO:0000256" key="4">
    <source>
        <dbReference type="ARBA" id="ARBA00022771"/>
    </source>
</evidence>
<dbReference type="Gene3D" id="2.60.260.20">
    <property type="entry name" value="Urease metallochaperone UreE, N-terminal domain"/>
    <property type="match status" value="2"/>
</dbReference>
<reference evidence="13 14" key="1">
    <citation type="journal article" date="2024" name="G3 (Bethesda)">
        <title>Genome assembly of Hibiscus sabdariffa L. provides insights into metabolisms of medicinal natural products.</title>
        <authorList>
            <person name="Kim T."/>
        </authorList>
    </citation>
    <scope>NUCLEOTIDE SEQUENCE [LARGE SCALE GENOMIC DNA]</scope>
    <source>
        <strain evidence="13">TK-2024</strain>
        <tissue evidence="13">Old leaves</tissue>
    </source>
</reference>
<dbReference type="SUPFAM" id="SSF47226">
    <property type="entry name" value="Histidine-containing phosphotransfer domain, HPT domain"/>
    <property type="match status" value="1"/>
</dbReference>
<keyword evidence="2 8" id="KW-0479">Metal-binding</keyword>
<dbReference type="SUPFAM" id="SSF46565">
    <property type="entry name" value="Chaperone J-domain"/>
    <property type="match status" value="1"/>
</dbReference>
<proteinExistence type="predicted"/>
<evidence type="ECO:0000313" key="13">
    <source>
        <dbReference type="EMBL" id="KAK8552709.1"/>
    </source>
</evidence>
<keyword evidence="14" id="KW-1185">Reference proteome</keyword>
<organism evidence="13 14">
    <name type="scientific">Hibiscus sabdariffa</name>
    <name type="common">roselle</name>
    <dbReference type="NCBI Taxonomy" id="183260"/>
    <lineage>
        <taxon>Eukaryota</taxon>
        <taxon>Viridiplantae</taxon>
        <taxon>Streptophyta</taxon>
        <taxon>Embryophyta</taxon>
        <taxon>Tracheophyta</taxon>
        <taxon>Spermatophyta</taxon>
        <taxon>Magnoliopsida</taxon>
        <taxon>eudicotyledons</taxon>
        <taxon>Gunneridae</taxon>
        <taxon>Pentapetalae</taxon>
        <taxon>rosids</taxon>
        <taxon>malvids</taxon>
        <taxon>Malvales</taxon>
        <taxon>Malvaceae</taxon>
        <taxon>Malvoideae</taxon>
        <taxon>Hibiscus</taxon>
    </lineage>
</organism>
<dbReference type="SUPFAM" id="SSF49493">
    <property type="entry name" value="HSP40/DnaJ peptide-binding domain"/>
    <property type="match status" value="2"/>
</dbReference>
<dbReference type="InterPro" id="IPR036410">
    <property type="entry name" value="HSP_DnaJ_Cys-rich_dom_sf"/>
</dbReference>
<dbReference type="InterPro" id="IPR008207">
    <property type="entry name" value="Sig_transdc_His_kin_Hpt_dom"/>
</dbReference>
<keyword evidence="4 8" id="KW-0863">Zinc-finger</keyword>
<dbReference type="PROSITE" id="PS00636">
    <property type="entry name" value="DNAJ_1"/>
    <property type="match status" value="1"/>
</dbReference>
<feature type="domain" description="J" evidence="10">
    <location>
        <begin position="180"/>
        <end position="241"/>
    </location>
</feature>
<keyword evidence="5 8" id="KW-0862">Zinc</keyword>
<dbReference type="InterPro" id="IPR036641">
    <property type="entry name" value="HPT_dom_sf"/>
</dbReference>
<evidence type="ECO:0000259" key="12">
    <source>
        <dbReference type="PROSITE" id="PS51188"/>
    </source>
</evidence>
<evidence type="ECO:0000256" key="3">
    <source>
        <dbReference type="ARBA" id="ARBA00022737"/>
    </source>
</evidence>
<accession>A0ABR2E661</accession>